<name>A0A134CFD5_9FIRM</name>
<dbReference type="InterPro" id="IPR036390">
    <property type="entry name" value="WH_DNA-bd_sf"/>
</dbReference>
<dbReference type="STRING" id="1588748.HMPREF3182_01003"/>
<dbReference type="FunFam" id="1.10.10.10:FF:000001">
    <property type="entry name" value="LysR family transcriptional regulator"/>
    <property type="match status" value="1"/>
</dbReference>
<evidence type="ECO:0000256" key="2">
    <source>
        <dbReference type="ARBA" id="ARBA00023015"/>
    </source>
</evidence>
<dbReference type="AlphaFoldDB" id="A0A134CFD5"/>
<dbReference type="SUPFAM" id="SSF46785">
    <property type="entry name" value="Winged helix' DNA-binding domain"/>
    <property type="match status" value="1"/>
</dbReference>
<dbReference type="InterPro" id="IPR036388">
    <property type="entry name" value="WH-like_DNA-bd_sf"/>
</dbReference>
<gene>
    <name evidence="6" type="ORF">HMPREF3182_01003</name>
</gene>
<reference evidence="7" key="1">
    <citation type="submission" date="2016-01" db="EMBL/GenBank/DDBJ databases">
        <authorList>
            <person name="Mitreva M."/>
            <person name="Pepin K.H."/>
            <person name="Mihindukulasuriya K.A."/>
            <person name="Fulton R."/>
            <person name="Fronick C."/>
            <person name="O'Laughlin M."/>
            <person name="Miner T."/>
            <person name="Herter B."/>
            <person name="Rosa B.A."/>
            <person name="Cordes M."/>
            <person name="Tomlinson C."/>
            <person name="Wollam A."/>
            <person name="Palsikar V.B."/>
            <person name="Mardis E.R."/>
            <person name="Wilson R.K."/>
        </authorList>
    </citation>
    <scope>NUCLEOTIDE SEQUENCE [LARGE SCALE GENOMIC DNA]</scope>
    <source>
        <strain evidence="7">KA00182</strain>
    </source>
</reference>
<proteinExistence type="inferred from homology"/>
<keyword evidence="2" id="KW-0805">Transcription regulation</keyword>
<dbReference type="Pfam" id="PF00126">
    <property type="entry name" value="HTH_1"/>
    <property type="match status" value="1"/>
</dbReference>
<dbReference type="SUPFAM" id="SSF53850">
    <property type="entry name" value="Periplasmic binding protein-like II"/>
    <property type="match status" value="1"/>
</dbReference>
<dbReference type="PRINTS" id="PR00039">
    <property type="entry name" value="HTHLYSR"/>
</dbReference>
<keyword evidence="7" id="KW-1185">Reference proteome</keyword>
<organism evidence="6 7">
    <name type="scientific">Megasphaera hutchinsoni</name>
    <dbReference type="NCBI Taxonomy" id="1588748"/>
    <lineage>
        <taxon>Bacteria</taxon>
        <taxon>Bacillati</taxon>
        <taxon>Bacillota</taxon>
        <taxon>Negativicutes</taxon>
        <taxon>Veillonellales</taxon>
        <taxon>Veillonellaceae</taxon>
        <taxon>Megasphaera</taxon>
    </lineage>
</organism>
<dbReference type="InterPro" id="IPR005119">
    <property type="entry name" value="LysR_subst-bd"/>
</dbReference>
<sequence>MKKSITLRHFFIFICVCEENNMTRAAKRLHMTQPSVSQAIQEIETRYDTKLFERLNKHLYITSAGKCLLQYAYQIFSLTKQIDTSMTSFQKTNPLRIGASVTIGELCLIEYIHYLKQTHHIKIVSEIHNTTELEAMLLSDKLDFALVEGNIHSEYLLAQPFMSDELVVALPLTHPLLTKQHIDLIDLQDISLFLREEGSGTRDMFIHLMKEQHVAFSIDGSYNNTESLKKAVIAGLGGTILSYHLVEKEVRAGLLGICYVKNNIFKRNFKITYHKNKFLFPELKKAFSLCYDYTKWFPSPHINSLP</sequence>
<evidence type="ECO:0000259" key="5">
    <source>
        <dbReference type="PROSITE" id="PS50931"/>
    </source>
</evidence>
<evidence type="ECO:0000256" key="1">
    <source>
        <dbReference type="ARBA" id="ARBA00009437"/>
    </source>
</evidence>
<evidence type="ECO:0000256" key="3">
    <source>
        <dbReference type="ARBA" id="ARBA00023125"/>
    </source>
</evidence>
<accession>A0A134CFD5</accession>
<feature type="domain" description="HTH lysR-type" evidence="5">
    <location>
        <begin position="5"/>
        <end position="62"/>
    </location>
</feature>
<comment type="similarity">
    <text evidence="1">Belongs to the LysR transcriptional regulatory family.</text>
</comment>
<dbReference type="Proteomes" id="UP000070160">
    <property type="component" value="Unassembled WGS sequence"/>
</dbReference>
<dbReference type="PATRIC" id="fig|1588748.3.peg.965"/>
<dbReference type="PANTHER" id="PTHR30126:SF39">
    <property type="entry name" value="HTH-TYPE TRANSCRIPTIONAL REGULATOR CYSL"/>
    <property type="match status" value="1"/>
</dbReference>
<dbReference type="Gene3D" id="3.40.190.290">
    <property type="match status" value="1"/>
</dbReference>
<dbReference type="GO" id="GO:0003700">
    <property type="term" value="F:DNA-binding transcription factor activity"/>
    <property type="evidence" value="ECO:0007669"/>
    <property type="project" value="InterPro"/>
</dbReference>
<dbReference type="Pfam" id="PF03466">
    <property type="entry name" value="LysR_substrate"/>
    <property type="match status" value="1"/>
</dbReference>
<evidence type="ECO:0000256" key="4">
    <source>
        <dbReference type="ARBA" id="ARBA00023163"/>
    </source>
</evidence>
<dbReference type="EMBL" id="LSDT01000043">
    <property type="protein sequence ID" value="KXB90921.1"/>
    <property type="molecule type" value="Genomic_DNA"/>
</dbReference>
<keyword evidence="3" id="KW-0238">DNA-binding</keyword>
<evidence type="ECO:0000313" key="6">
    <source>
        <dbReference type="EMBL" id="KXB90921.1"/>
    </source>
</evidence>
<comment type="caution">
    <text evidence="6">The sequence shown here is derived from an EMBL/GenBank/DDBJ whole genome shotgun (WGS) entry which is preliminary data.</text>
</comment>
<keyword evidence="4" id="KW-0804">Transcription</keyword>
<evidence type="ECO:0000313" key="7">
    <source>
        <dbReference type="Proteomes" id="UP000070160"/>
    </source>
</evidence>
<dbReference type="InterPro" id="IPR000847">
    <property type="entry name" value="LysR_HTH_N"/>
</dbReference>
<dbReference type="GO" id="GO:0000976">
    <property type="term" value="F:transcription cis-regulatory region binding"/>
    <property type="evidence" value="ECO:0007669"/>
    <property type="project" value="TreeGrafter"/>
</dbReference>
<dbReference type="RefSeq" id="WP_062485756.1">
    <property type="nucleotide sequence ID" value="NZ_KQ960952.1"/>
</dbReference>
<dbReference type="PROSITE" id="PS50931">
    <property type="entry name" value="HTH_LYSR"/>
    <property type="match status" value="1"/>
</dbReference>
<dbReference type="PANTHER" id="PTHR30126">
    <property type="entry name" value="HTH-TYPE TRANSCRIPTIONAL REGULATOR"/>
    <property type="match status" value="1"/>
</dbReference>
<protein>
    <submittedName>
        <fullName evidence="6">LysR substrate binding domain protein</fullName>
    </submittedName>
</protein>
<dbReference type="Gene3D" id="1.10.10.10">
    <property type="entry name" value="Winged helix-like DNA-binding domain superfamily/Winged helix DNA-binding domain"/>
    <property type="match status" value="1"/>
</dbReference>